<evidence type="ECO:0000256" key="2">
    <source>
        <dbReference type="ARBA" id="ARBA00022448"/>
    </source>
</evidence>
<dbReference type="AlphaFoldDB" id="A0A7M6DQW2"/>
<organism evidence="13 14">
    <name type="scientific">Clytia hemisphaerica</name>
    <dbReference type="NCBI Taxonomy" id="252671"/>
    <lineage>
        <taxon>Eukaryota</taxon>
        <taxon>Metazoa</taxon>
        <taxon>Cnidaria</taxon>
        <taxon>Hydrozoa</taxon>
        <taxon>Hydroidolina</taxon>
        <taxon>Leptothecata</taxon>
        <taxon>Obeliida</taxon>
        <taxon>Clytiidae</taxon>
        <taxon>Clytia</taxon>
    </lineage>
</organism>
<sequence length="320" mass="36085">GRSCMFDGEPCDPGDFLEVVSAHYGLCYQYNSIYLDKEPFKVSRGGEGAGLRLYMAIPEDEFLVSRVPFNGLQIFVHPYGEPFESAIAKRVAISPGTMQFIHVEYRKSELLEDPYPSKCSTKEYDLVKKFVPYSQSMCSMDCLMKEMLQDCGCIPAEFAHHYDGGSKPCRFRQIECIGPKLANADNLVHRCRRDCPKECTSIQYGISVGQTNMGNSKIISKLSKKYNWTHDEARHFMRENIFGIDVSYTDVVYMMESLSPAQNWISLLNAIGGGLGLCMGCSLITFIEFLVFGIQSIYLYVTSKCKGDCQSQVENDNSEK</sequence>
<dbReference type="Gene3D" id="1.10.287.770">
    <property type="entry name" value="YojJ-like"/>
    <property type="match status" value="1"/>
</dbReference>
<comment type="similarity">
    <text evidence="11">Belongs to the amiloride-sensitive sodium channel (TC 1.A.6) family.</text>
</comment>
<evidence type="ECO:0000313" key="14">
    <source>
        <dbReference type="Proteomes" id="UP000594262"/>
    </source>
</evidence>
<dbReference type="GO" id="GO:0015280">
    <property type="term" value="F:ligand-gated sodium channel activity"/>
    <property type="evidence" value="ECO:0007669"/>
    <property type="project" value="TreeGrafter"/>
</dbReference>
<dbReference type="InterPro" id="IPR001873">
    <property type="entry name" value="ENaC"/>
</dbReference>
<dbReference type="Pfam" id="PF00858">
    <property type="entry name" value="ASC"/>
    <property type="match status" value="1"/>
</dbReference>
<accession>A0A7M6DQW2</accession>
<dbReference type="Gene3D" id="2.60.470.10">
    <property type="entry name" value="Acid-sensing ion channels like domains"/>
    <property type="match status" value="1"/>
</dbReference>
<keyword evidence="2 11" id="KW-0813">Transport</keyword>
<keyword evidence="6" id="KW-0915">Sodium</keyword>
<proteinExistence type="inferred from homology"/>
<dbReference type="EnsemblMetazoa" id="CLYHEMT023019.1">
    <property type="protein sequence ID" value="CLYHEMP023019.1"/>
    <property type="gene ID" value="CLYHEMG023019"/>
</dbReference>
<keyword evidence="4 11" id="KW-0812">Transmembrane</keyword>
<evidence type="ECO:0000313" key="13">
    <source>
        <dbReference type="EnsemblMetazoa" id="CLYHEMP023019.1"/>
    </source>
</evidence>
<keyword evidence="9 11" id="KW-0739">Sodium transport</keyword>
<feature type="transmembrane region" description="Helical" evidence="12">
    <location>
        <begin position="264"/>
        <end position="294"/>
    </location>
</feature>
<evidence type="ECO:0000256" key="11">
    <source>
        <dbReference type="RuleBase" id="RU000679"/>
    </source>
</evidence>
<evidence type="ECO:0000256" key="8">
    <source>
        <dbReference type="ARBA" id="ARBA00023136"/>
    </source>
</evidence>
<dbReference type="OrthoDB" id="5987228at2759"/>
<protein>
    <recommendedName>
        <fullName evidence="15">Amiloride-sensitive sodium channel</fullName>
    </recommendedName>
</protein>
<keyword evidence="7 11" id="KW-0406">Ion transport</keyword>
<keyword evidence="14" id="KW-1185">Reference proteome</keyword>
<dbReference type="PANTHER" id="PTHR11690:SF300">
    <property type="entry name" value="PICKPOCKET PROTEIN 19"/>
    <property type="match status" value="1"/>
</dbReference>
<evidence type="ECO:0000256" key="1">
    <source>
        <dbReference type="ARBA" id="ARBA00004141"/>
    </source>
</evidence>
<evidence type="ECO:0008006" key="15">
    <source>
        <dbReference type="Google" id="ProtNLM"/>
    </source>
</evidence>
<keyword evidence="5 12" id="KW-1133">Transmembrane helix</keyword>
<keyword evidence="8 12" id="KW-0472">Membrane</keyword>
<evidence type="ECO:0000256" key="3">
    <source>
        <dbReference type="ARBA" id="ARBA00022461"/>
    </source>
</evidence>
<dbReference type="PRINTS" id="PR01078">
    <property type="entry name" value="AMINACHANNEL"/>
</dbReference>
<dbReference type="PANTHER" id="PTHR11690">
    <property type="entry name" value="AMILORIDE-SENSITIVE SODIUM CHANNEL-RELATED"/>
    <property type="match status" value="1"/>
</dbReference>
<evidence type="ECO:0000256" key="6">
    <source>
        <dbReference type="ARBA" id="ARBA00023053"/>
    </source>
</evidence>
<dbReference type="GO" id="GO:0005886">
    <property type="term" value="C:plasma membrane"/>
    <property type="evidence" value="ECO:0007669"/>
    <property type="project" value="TreeGrafter"/>
</dbReference>
<keyword evidence="3 11" id="KW-0894">Sodium channel</keyword>
<evidence type="ECO:0000256" key="5">
    <source>
        <dbReference type="ARBA" id="ARBA00022989"/>
    </source>
</evidence>
<evidence type="ECO:0000256" key="9">
    <source>
        <dbReference type="ARBA" id="ARBA00023201"/>
    </source>
</evidence>
<reference evidence="13" key="1">
    <citation type="submission" date="2021-01" db="UniProtKB">
        <authorList>
            <consortium name="EnsemblMetazoa"/>
        </authorList>
    </citation>
    <scope>IDENTIFICATION</scope>
</reference>
<evidence type="ECO:0000256" key="7">
    <source>
        <dbReference type="ARBA" id="ARBA00023065"/>
    </source>
</evidence>
<keyword evidence="10 11" id="KW-0407">Ion channel</keyword>
<comment type="subcellular location">
    <subcellularLocation>
        <location evidence="1">Membrane</location>
        <topology evidence="1">Multi-pass membrane protein</topology>
    </subcellularLocation>
</comment>
<evidence type="ECO:0000256" key="10">
    <source>
        <dbReference type="ARBA" id="ARBA00023303"/>
    </source>
</evidence>
<evidence type="ECO:0000256" key="12">
    <source>
        <dbReference type="SAM" id="Phobius"/>
    </source>
</evidence>
<name>A0A7M6DQW2_9CNID</name>
<dbReference type="Proteomes" id="UP000594262">
    <property type="component" value="Unplaced"/>
</dbReference>
<evidence type="ECO:0000256" key="4">
    <source>
        <dbReference type="ARBA" id="ARBA00022692"/>
    </source>
</evidence>